<name>A0A183IRJ3_9BILA</name>
<evidence type="ECO:0000313" key="9">
    <source>
        <dbReference type="WBParaSite" id="SBAD_0000648301-mRNA-1"/>
    </source>
</evidence>
<dbReference type="Proteomes" id="UP000270296">
    <property type="component" value="Unassembled WGS sequence"/>
</dbReference>
<evidence type="ECO:0000313" key="8">
    <source>
        <dbReference type="Proteomes" id="UP000270296"/>
    </source>
</evidence>
<comment type="subcellular location">
    <subcellularLocation>
        <location evidence="5">Nucleus</location>
    </subcellularLocation>
</comment>
<comment type="function">
    <text evidence="2">Transcription factor. Plays a role in embryogenesis and later development, perhaps acting redundantly with forkhead protein pes-1.</text>
</comment>
<dbReference type="SUPFAM" id="SSF46785">
    <property type="entry name" value="Winged helix' DNA-binding domain"/>
    <property type="match status" value="1"/>
</dbReference>
<evidence type="ECO:0000313" key="7">
    <source>
        <dbReference type="EMBL" id="VDP09583.1"/>
    </source>
</evidence>
<evidence type="ECO:0000256" key="3">
    <source>
        <dbReference type="ARBA" id="ARBA00071019"/>
    </source>
</evidence>
<protein>
    <recommendedName>
        <fullName evidence="3">Forkhead box protein fkh-2</fullName>
    </recommendedName>
    <alternativeName>
        <fullName evidence="4">Forkhead transcription factor family member fkh-2</fullName>
    </alternativeName>
</protein>
<dbReference type="WBParaSite" id="SBAD_0000648301-mRNA-1">
    <property type="protein sequence ID" value="SBAD_0000648301-mRNA-1"/>
    <property type="gene ID" value="SBAD_0000648301"/>
</dbReference>
<proteinExistence type="predicted"/>
<keyword evidence="1 5" id="KW-0238">DNA-binding</keyword>
<feature type="DNA-binding region" description="Fork-head" evidence="5">
    <location>
        <begin position="130"/>
        <end position="224"/>
    </location>
</feature>
<dbReference type="PANTHER" id="PTHR46617">
    <property type="entry name" value="FORKHEAD BOX PROTEIN G1"/>
    <property type="match status" value="1"/>
</dbReference>
<dbReference type="PANTHER" id="PTHR46617:SF3">
    <property type="entry name" value="FORKHEAD BOX PROTEIN G1"/>
    <property type="match status" value="1"/>
</dbReference>
<dbReference type="Gene3D" id="1.10.10.10">
    <property type="entry name" value="Winged helix-like DNA-binding domain superfamily/Winged helix DNA-binding domain"/>
    <property type="match status" value="1"/>
</dbReference>
<evidence type="ECO:0000256" key="1">
    <source>
        <dbReference type="ARBA" id="ARBA00023125"/>
    </source>
</evidence>
<dbReference type="InterPro" id="IPR036388">
    <property type="entry name" value="WH-like_DNA-bd_sf"/>
</dbReference>
<keyword evidence="8" id="KW-1185">Reference proteome</keyword>
<sequence>MMRLPEVISSPKAVASTPYKFSISHMFPEIVSKASEQSETASQKGKTFDLVQCCRVETEDSSHLSGFAANDNRKRHISDESMVERCTEVTSADQTAGAKEEYCEKRDDGQDANDKTVSNNEAVKKVKYEKPPFSYNALIMMAIRQSPEKRLTLSGIYDFIIKTFPYYGENKQGWQNSIRHNLSLNKCFIKMPRHYDDPGKGNYWMLDPSCDDVFIGGSTGKLRRRNNAHRARIEALKYQFATNISSYPTYSNFVASTIPHAAMSHVFDSQRSPLNLPPLCPGMTTNFFPRAGSGFIEFSRLQDVHSVFLQTPVLNSPLRLSPPQQPFSQWPSLPSLCKPGRFDVPNDEVRASSGLLKSNSLFDLIVPRSENPAAVDYDMLRTVSRRSSFDAFPS</sequence>
<dbReference type="InterPro" id="IPR030456">
    <property type="entry name" value="TF_fork_head_CS_2"/>
</dbReference>
<dbReference type="GO" id="GO:0006357">
    <property type="term" value="P:regulation of transcription by RNA polymerase II"/>
    <property type="evidence" value="ECO:0007669"/>
    <property type="project" value="TreeGrafter"/>
</dbReference>
<dbReference type="PROSITE" id="PS50039">
    <property type="entry name" value="FORK_HEAD_3"/>
    <property type="match status" value="1"/>
</dbReference>
<dbReference type="GO" id="GO:0005634">
    <property type="term" value="C:nucleus"/>
    <property type="evidence" value="ECO:0007669"/>
    <property type="project" value="UniProtKB-SubCell"/>
</dbReference>
<evidence type="ECO:0000256" key="5">
    <source>
        <dbReference type="PROSITE-ProRule" id="PRU00089"/>
    </source>
</evidence>
<dbReference type="EMBL" id="UZAM01009594">
    <property type="protein sequence ID" value="VDP09583.1"/>
    <property type="molecule type" value="Genomic_DNA"/>
</dbReference>
<dbReference type="CDD" id="cd20021">
    <property type="entry name" value="FH_FOXG"/>
    <property type="match status" value="1"/>
</dbReference>
<reference evidence="9" key="1">
    <citation type="submission" date="2016-06" db="UniProtKB">
        <authorList>
            <consortium name="WormBaseParasite"/>
        </authorList>
    </citation>
    <scope>IDENTIFICATION</scope>
</reference>
<dbReference type="PROSITE" id="PS00657">
    <property type="entry name" value="FORK_HEAD_1"/>
    <property type="match status" value="1"/>
</dbReference>
<dbReference type="InterPro" id="IPR047208">
    <property type="entry name" value="FOXG1"/>
</dbReference>
<dbReference type="GO" id="GO:1990837">
    <property type="term" value="F:sequence-specific double-stranded DNA binding"/>
    <property type="evidence" value="ECO:0007669"/>
    <property type="project" value="TreeGrafter"/>
</dbReference>
<gene>
    <name evidence="7" type="ORF">SBAD_LOCUS6240</name>
</gene>
<feature type="domain" description="Fork-head" evidence="6">
    <location>
        <begin position="130"/>
        <end position="224"/>
    </location>
</feature>
<organism evidence="9">
    <name type="scientific">Soboliphyme baturini</name>
    <dbReference type="NCBI Taxonomy" id="241478"/>
    <lineage>
        <taxon>Eukaryota</taxon>
        <taxon>Metazoa</taxon>
        <taxon>Ecdysozoa</taxon>
        <taxon>Nematoda</taxon>
        <taxon>Enoplea</taxon>
        <taxon>Dorylaimia</taxon>
        <taxon>Dioctophymatida</taxon>
        <taxon>Dioctophymatoidea</taxon>
        <taxon>Soboliphymatidae</taxon>
        <taxon>Soboliphyme</taxon>
    </lineage>
</organism>
<accession>A0A183IRJ3</accession>
<dbReference type="InterPro" id="IPR018122">
    <property type="entry name" value="TF_fork_head_CS_1"/>
</dbReference>
<keyword evidence="5" id="KW-0539">Nucleus</keyword>
<evidence type="ECO:0000256" key="2">
    <source>
        <dbReference type="ARBA" id="ARBA00056063"/>
    </source>
</evidence>
<reference evidence="7 8" key="2">
    <citation type="submission" date="2018-11" db="EMBL/GenBank/DDBJ databases">
        <authorList>
            <consortium name="Pathogen Informatics"/>
        </authorList>
    </citation>
    <scope>NUCLEOTIDE SEQUENCE [LARGE SCALE GENOMIC DNA]</scope>
</reference>
<dbReference type="InterPro" id="IPR001766">
    <property type="entry name" value="Fork_head_dom"/>
</dbReference>
<evidence type="ECO:0000256" key="4">
    <source>
        <dbReference type="ARBA" id="ARBA00077297"/>
    </source>
</evidence>
<dbReference type="PROSITE" id="PS00658">
    <property type="entry name" value="FORK_HEAD_2"/>
    <property type="match status" value="1"/>
</dbReference>
<dbReference type="PRINTS" id="PR00053">
    <property type="entry name" value="FORKHEAD"/>
</dbReference>
<dbReference type="Pfam" id="PF00250">
    <property type="entry name" value="Forkhead"/>
    <property type="match status" value="1"/>
</dbReference>
<evidence type="ECO:0000259" key="6">
    <source>
        <dbReference type="PROSITE" id="PS50039"/>
    </source>
</evidence>
<dbReference type="AlphaFoldDB" id="A0A183IRJ3"/>
<dbReference type="GO" id="GO:0003700">
    <property type="term" value="F:DNA-binding transcription factor activity"/>
    <property type="evidence" value="ECO:0007669"/>
    <property type="project" value="InterPro"/>
</dbReference>
<dbReference type="InterPro" id="IPR036390">
    <property type="entry name" value="WH_DNA-bd_sf"/>
</dbReference>
<dbReference type="FunFam" id="1.10.10.10:FF:000135">
    <property type="entry name" value="forkhead box protein G1"/>
    <property type="match status" value="1"/>
</dbReference>
<dbReference type="SMART" id="SM00339">
    <property type="entry name" value="FH"/>
    <property type="match status" value="1"/>
</dbReference>
<dbReference type="OrthoDB" id="6230630at2759"/>